<accession>A0A2S5ZBG4</accession>
<dbReference type="Pfam" id="PF07589">
    <property type="entry name" value="PEP-CTERM"/>
    <property type="match status" value="1"/>
</dbReference>
<keyword evidence="1" id="KW-0732">Signal</keyword>
<evidence type="ECO:0000313" key="4">
    <source>
        <dbReference type="Proteomes" id="UP000239917"/>
    </source>
</evidence>
<dbReference type="InterPro" id="IPR013424">
    <property type="entry name" value="Ice-binding_C"/>
</dbReference>
<keyword evidence="4" id="KW-1185">Reference proteome</keyword>
<feature type="signal peptide" evidence="1">
    <location>
        <begin position="1"/>
        <end position="23"/>
    </location>
</feature>
<evidence type="ECO:0000256" key="1">
    <source>
        <dbReference type="SAM" id="SignalP"/>
    </source>
</evidence>
<gene>
    <name evidence="3" type="ORF">KEHDKFFH_08450</name>
</gene>
<dbReference type="AlphaFoldDB" id="A0A2S5ZBG4"/>
<comment type="caution">
    <text evidence="3">The sequence shown here is derived from an EMBL/GenBank/DDBJ whole genome shotgun (WGS) entry which is preliminary data.</text>
</comment>
<organism evidence="3 4">
    <name type="scientific">Marinobacter maroccanus</name>
    <dbReference type="NCBI Taxonomy" id="2055143"/>
    <lineage>
        <taxon>Bacteria</taxon>
        <taxon>Pseudomonadati</taxon>
        <taxon>Pseudomonadota</taxon>
        <taxon>Gammaproteobacteria</taxon>
        <taxon>Pseudomonadales</taxon>
        <taxon>Marinobacteraceae</taxon>
        <taxon>Marinobacter</taxon>
    </lineage>
</organism>
<feature type="domain" description="Ice-binding protein C-terminal" evidence="2">
    <location>
        <begin position="225"/>
        <end position="247"/>
    </location>
</feature>
<proteinExistence type="predicted"/>
<name>A0A2S5ZBG4_9GAMM</name>
<dbReference type="EMBL" id="PSSX01000005">
    <property type="protein sequence ID" value="PPI84723.1"/>
    <property type="molecule type" value="Genomic_DNA"/>
</dbReference>
<dbReference type="RefSeq" id="WP_104321505.1">
    <property type="nucleotide sequence ID" value="NZ_PSSX01000005.1"/>
</dbReference>
<feature type="chain" id="PRO_5015726662" evidence="1">
    <location>
        <begin position="24"/>
        <end position="250"/>
    </location>
</feature>
<evidence type="ECO:0000259" key="2">
    <source>
        <dbReference type="Pfam" id="PF07589"/>
    </source>
</evidence>
<sequence length="250" mass="25569">MKTLNKALITSMLSMGLASGAAAYTIDDGTDAAPGTDQYIGAGTTTGNDVFGAASAFEVFGMNVSNDMNYLYVDVDTNFDDVGSSYDFGDLFISVDGWNPFGSSPYANDDASNGETWEFAVDISSLLGGSANLLNLVGASAPVLSSDLFASGIRVGQEVLAAGDATVAGSASAAITGNTGDNSVLTNLSFQIALADLGLDALNPQEIGLRWTMTCANDITEGSYTVPEPGTLALLGLGLIGLSLRKRAKA</sequence>
<protein>
    <submittedName>
        <fullName evidence="3">PEP-CTERM sorting domain-containing protein</fullName>
    </submittedName>
</protein>
<dbReference type="OrthoDB" id="5432749at2"/>
<evidence type="ECO:0000313" key="3">
    <source>
        <dbReference type="EMBL" id="PPI84723.1"/>
    </source>
</evidence>
<dbReference type="NCBIfam" id="TIGR02595">
    <property type="entry name" value="PEP_CTERM"/>
    <property type="match status" value="1"/>
</dbReference>
<reference evidence="3 4" key="1">
    <citation type="submission" date="2018-01" db="EMBL/GenBank/DDBJ databases">
        <title>Complete genome sequences of the type strains of Marinobacter flavimaris and Marinobacter maroccanus.</title>
        <authorList>
            <person name="Palau M."/>
            <person name="Boujida N."/>
            <person name="Manresa A."/>
            <person name="Minana-Galbis D."/>
        </authorList>
    </citation>
    <scope>NUCLEOTIDE SEQUENCE [LARGE SCALE GENOMIC DNA]</scope>
    <source>
        <strain evidence="3 4">N4</strain>
    </source>
</reference>
<dbReference type="Proteomes" id="UP000239917">
    <property type="component" value="Unassembled WGS sequence"/>
</dbReference>